<proteinExistence type="predicted"/>
<reference evidence="2" key="2">
    <citation type="journal article" date="2021" name="Microbiome">
        <title>Successional dynamics and alternative stable states in a saline activated sludge microbial community over 9 years.</title>
        <authorList>
            <person name="Wang Y."/>
            <person name="Ye J."/>
            <person name="Ju F."/>
            <person name="Liu L."/>
            <person name="Boyd J.A."/>
            <person name="Deng Y."/>
            <person name="Parks D.H."/>
            <person name="Jiang X."/>
            <person name="Yin X."/>
            <person name="Woodcroft B.J."/>
            <person name="Tyson G.W."/>
            <person name="Hugenholtz P."/>
            <person name="Polz M.F."/>
            <person name="Zhang T."/>
        </authorList>
    </citation>
    <scope>NUCLEOTIDE SEQUENCE</scope>
    <source>
        <strain evidence="2">HKST-UBA17</strain>
    </source>
</reference>
<accession>A0A955I2J0</accession>
<dbReference type="AlphaFoldDB" id="A0A955I2J0"/>
<reference evidence="2" key="1">
    <citation type="submission" date="2020-04" db="EMBL/GenBank/DDBJ databases">
        <authorList>
            <person name="Zhang T."/>
        </authorList>
    </citation>
    <scope>NUCLEOTIDE SEQUENCE</scope>
    <source>
        <strain evidence="2">HKST-UBA17</strain>
    </source>
</reference>
<feature type="transmembrane region" description="Helical" evidence="1">
    <location>
        <begin position="145"/>
        <end position="167"/>
    </location>
</feature>
<keyword evidence="1" id="KW-0472">Membrane</keyword>
<evidence type="ECO:0000313" key="2">
    <source>
        <dbReference type="EMBL" id="MCA9376719.1"/>
    </source>
</evidence>
<comment type="caution">
    <text evidence="2">The sequence shown here is derived from an EMBL/GenBank/DDBJ whole genome shotgun (WGS) entry which is preliminary data.</text>
</comment>
<feature type="transmembrane region" description="Helical" evidence="1">
    <location>
        <begin position="119"/>
        <end position="139"/>
    </location>
</feature>
<evidence type="ECO:0000313" key="3">
    <source>
        <dbReference type="Proteomes" id="UP000741282"/>
    </source>
</evidence>
<evidence type="ECO:0000256" key="1">
    <source>
        <dbReference type="SAM" id="Phobius"/>
    </source>
</evidence>
<feature type="transmembrane region" description="Helical" evidence="1">
    <location>
        <begin position="77"/>
        <end position="98"/>
    </location>
</feature>
<dbReference type="EMBL" id="JAGQLN010000006">
    <property type="protein sequence ID" value="MCA9376719.1"/>
    <property type="molecule type" value="Genomic_DNA"/>
</dbReference>
<protein>
    <submittedName>
        <fullName evidence="2">Uncharacterized protein</fullName>
    </submittedName>
</protein>
<gene>
    <name evidence="2" type="ORF">KC685_02245</name>
</gene>
<dbReference type="Proteomes" id="UP000741282">
    <property type="component" value="Unassembled WGS sequence"/>
</dbReference>
<sequence length="174" mass="19883">MIDSLIRLFDMTTWYELKILIGASLIISVTFSAFNYYKSRSYKLTAFPMLSLLFSMMTFLLLSYLNEKLFGEMEGGYLQAGFFLTFMITTLNCAIYIFEYSSEIKKKSFDPDHVNRHHFASTLNTVVMMVLLGVSFGFFTPTVLGQTVVITALSSITTVALNHLYAFRSIRDDQ</sequence>
<keyword evidence="1" id="KW-1133">Transmembrane helix</keyword>
<name>A0A955I2J0_9BACT</name>
<organism evidence="2 3">
    <name type="scientific">Candidatus Dojkabacteria bacterium</name>
    <dbReference type="NCBI Taxonomy" id="2099670"/>
    <lineage>
        <taxon>Bacteria</taxon>
        <taxon>Candidatus Dojkabacteria</taxon>
    </lineage>
</organism>
<feature type="transmembrane region" description="Helical" evidence="1">
    <location>
        <begin position="44"/>
        <end position="65"/>
    </location>
</feature>
<keyword evidence="1" id="KW-0812">Transmembrane</keyword>
<feature type="transmembrane region" description="Helical" evidence="1">
    <location>
        <begin position="19"/>
        <end position="37"/>
    </location>
</feature>